<organism evidence="3 4">
    <name type="scientific">Geodermatophilus ruber</name>
    <dbReference type="NCBI Taxonomy" id="504800"/>
    <lineage>
        <taxon>Bacteria</taxon>
        <taxon>Bacillati</taxon>
        <taxon>Actinomycetota</taxon>
        <taxon>Actinomycetes</taxon>
        <taxon>Geodermatophilales</taxon>
        <taxon>Geodermatophilaceae</taxon>
        <taxon>Geodermatophilus</taxon>
    </lineage>
</organism>
<proteinExistence type="predicted"/>
<evidence type="ECO:0000256" key="2">
    <source>
        <dbReference type="SAM" id="Phobius"/>
    </source>
</evidence>
<feature type="compositionally biased region" description="Basic and acidic residues" evidence="1">
    <location>
        <begin position="1"/>
        <end position="10"/>
    </location>
</feature>
<sequence length="175" mass="18908">MTHLDGRRSYDAPVVPAPPAHDTEEPGVLTLSSTARRIRLAASAVVLALLLGGTVWGNDSEFPFGPFRMYATRADPDAPVVSTRVVGLTAVGEEVRLSGGEVGLRRAEFEGQLPRLVEEPQLLALLAEAYAERHPGAEGLVEVRVVQRRYQLEDGRRTGEVTDSVLVQQDLGTTP</sequence>
<dbReference type="OrthoDB" id="4842880at2"/>
<accession>A0A1I4JKF9</accession>
<dbReference type="InParanoid" id="A0A1I4JKF9"/>
<gene>
    <name evidence="3" type="ORF">SAMN04488085_11527</name>
</gene>
<keyword evidence="2" id="KW-0812">Transmembrane</keyword>
<evidence type="ECO:0000313" key="4">
    <source>
        <dbReference type="Proteomes" id="UP000199152"/>
    </source>
</evidence>
<dbReference type="AlphaFoldDB" id="A0A1I4JKF9"/>
<dbReference type="Proteomes" id="UP000199152">
    <property type="component" value="Unassembled WGS sequence"/>
</dbReference>
<dbReference type="STRING" id="504800.SAMN04488085_11527"/>
<keyword evidence="2" id="KW-0472">Membrane</keyword>
<reference evidence="3 4" key="1">
    <citation type="submission" date="2016-10" db="EMBL/GenBank/DDBJ databases">
        <authorList>
            <person name="de Groot N.N."/>
        </authorList>
    </citation>
    <scope>NUCLEOTIDE SEQUENCE [LARGE SCALE GENOMIC DNA]</scope>
    <source>
        <strain evidence="3 4">DSM 45317</strain>
    </source>
</reference>
<name>A0A1I4JKF9_9ACTN</name>
<evidence type="ECO:0000256" key="1">
    <source>
        <dbReference type="SAM" id="MobiDB-lite"/>
    </source>
</evidence>
<feature type="region of interest" description="Disordered" evidence="1">
    <location>
        <begin position="1"/>
        <end position="26"/>
    </location>
</feature>
<evidence type="ECO:0000313" key="3">
    <source>
        <dbReference type="EMBL" id="SFL66761.1"/>
    </source>
</evidence>
<keyword evidence="2" id="KW-1133">Transmembrane helix</keyword>
<dbReference type="EMBL" id="FOSW01000015">
    <property type="protein sequence ID" value="SFL66761.1"/>
    <property type="molecule type" value="Genomic_DNA"/>
</dbReference>
<keyword evidence="4" id="KW-1185">Reference proteome</keyword>
<feature type="transmembrane region" description="Helical" evidence="2">
    <location>
        <begin position="38"/>
        <end position="57"/>
    </location>
</feature>
<protein>
    <submittedName>
        <fullName evidence="3">Uncharacterized protein</fullName>
    </submittedName>
</protein>